<protein>
    <submittedName>
        <fullName evidence="2">Uncharacterized protein</fullName>
    </submittedName>
</protein>
<dbReference type="EMBL" id="KQ981523">
    <property type="protein sequence ID" value="KYN40233.1"/>
    <property type="molecule type" value="Genomic_DNA"/>
</dbReference>
<keyword evidence="3" id="KW-1185">Reference proteome</keyword>
<dbReference type="Proteomes" id="UP000078541">
    <property type="component" value="Unassembled WGS sequence"/>
</dbReference>
<feature type="region of interest" description="Disordered" evidence="1">
    <location>
        <begin position="22"/>
        <end position="42"/>
    </location>
</feature>
<proteinExistence type="predicted"/>
<sequence length="156" mass="17530">MHSGRLGSWTYRKAGYRIHRHPGNAYLSGRQTSDRQRAEARSWNPNATSIPRIRRREHPCGAIPLRGVVGAAVPHEQLDSVIPRVVQELSRRVGTHPGGGVKTNRKFTLVVRRVECASGNKRVAANPTYLFTAIEANYTKLHENASNLTEERQSRK</sequence>
<accession>A0A195FIK7</accession>
<reference evidence="2 3" key="1">
    <citation type="submission" date="2016-03" db="EMBL/GenBank/DDBJ databases">
        <title>Trachymyrmex septentrionalis WGS genome.</title>
        <authorList>
            <person name="Nygaard S."/>
            <person name="Hu H."/>
            <person name="Boomsma J."/>
            <person name="Zhang G."/>
        </authorList>
    </citation>
    <scope>NUCLEOTIDE SEQUENCE [LARGE SCALE GENOMIC DNA]</scope>
    <source>
        <strain evidence="2">Tsep2-gDNA-1</strain>
        <tissue evidence="2">Whole body</tissue>
    </source>
</reference>
<gene>
    <name evidence="2" type="ORF">ALC56_05178</name>
</gene>
<organism evidence="2 3">
    <name type="scientific">Trachymyrmex septentrionalis</name>
    <dbReference type="NCBI Taxonomy" id="34720"/>
    <lineage>
        <taxon>Eukaryota</taxon>
        <taxon>Metazoa</taxon>
        <taxon>Ecdysozoa</taxon>
        <taxon>Arthropoda</taxon>
        <taxon>Hexapoda</taxon>
        <taxon>Insecta</taxon>
        <taxon>Pterygota</taxon>
        <taxon>Neoptera</taxon>
        <taxon>Endopterygota</taxon>
        <taxon>Hymenoptera</taxon>
        <taxon>Apocrita</taxon>
        <taxon>Aculeata</taxon>
        <taxon>Formicoidea</taxon>
        <taxon>Formicidae</taxon>
        <taxon>Myrmicinae</taxon>
        <taxon>Trachymyrmex</taxon>
    </lineage>
</organism>
<dbReference type="AlphaFoldDB" id="A0A195FIK7"/>
<evidence type="ECO:0000313" key="2">
    <source>
        <dbReference type="EMBL" id="KYN40233.1"/>
    </source>
</evidence>
<name>A0A195FIK7_9HYME</name>
<evidence type="ECO:0000256" key="1">
    <source>
        <dbReference type="SAM" id="MobiDB-lite"/>
    </source>
</evidence>
<evidence type="ECO:0000313" key="3">
    <source>
        <dbReference type="Proteomes" id="UP000078541"/>
    </source>
</evidence>